<dbReference type="PANTHER" id="PTHR36447">
    <property type="entry name" value="BETA-GALACTOSIDASE GANA"/>
    <property type="match status" value="1"/>
</dbReference>
<evidence type="ECO:0000256" key="4">
    <source>
        <dbReference type="ARBA" id="ARBA00022723"/>
    </source>
</evidence>
<dbReference type="Gene3D" id="3.20.20.80">
    <property type="entry name" value="Glycosidases"/>
    <property type="match status" value="1"/>
</dbReference>
<dbReference type="InterPro" id="IPR003476">
    <property type="entry name" value="Glyco_hydro_42"/>
</dbReference>
<sequence length="696" mass="78332">MINLPPRVLFGAAYYHEYQPYERLENDLDLMAEARFTVIRVGESVWSTWEPENGRFDLDWLQPVLDGAHARGISVILGTPTYAVPPWLARQYPEIAGERRTGERIGWGARQEADFTHPAFRFHAERIIRRIVSRYASHPAVIGFQVDNEPGNELLHNHGVFERFRDHLRETYGDVETLNREWGLVYWSHQLSTWDDLWRPDGNAQPQYDLAWRRFQARQTTEFIAWQADIVREYARGDQFVTTCIDHGRPAVDDDELTDALDVTAANCYYETQDRLALPVRTDGPEPWRNTGPWPLYLRGDRMYSARQEPFLVTETNANNIGGPCNIRPPYDGQLRQAAWALVSRGARMVEYWHWHTLHFGSETYWGGVLPHSGRPGRTYQNIARIGEELAAAGDLVTDLIPDADVTLVYDRPTKWLMQRHGPLTSADGSPDADSYSGLFDPFHRGAFDAGLQARIVHTRGLADEPPKQAVGRHPVLVVPGLYLADDRTLDWLRSYAEAGGHLVLGPRTAYGDEEARARTEVAPARLAESAGAWYEEFNSLNEDMPVVTKDPGFALDDTAAATRWVDGLTMDGATVLAGYDHPHFGRWAAVTTREAGEGRITCVGTLPNRSFAAALMNWACPEDRTSLQDLPATVTAASARTRDGRRLHFLHNWSWEPTTVRLPLALADVIGSGAYEAGDELELGPWDVGVLRSQS</sequence>
<dbReference type="InterPro" id="IPR013780">
    <property type="entry name" value="Glyco_hydro_b"/>
</dbReference>
<dbReference type="AlphaFoldDB" id="A0A124IEF7"/>
<proteinExistence type="inferred from homology"/>
<keyword evidence="6" id="KW-0862">Zinc</keyword>
<dbReference type="InterPro" id="IPR013529">
    <property type="entry name" value="Glyco_hydro_42_N"/>
</dbReference>
<keyword evidence="5" id="KW-0378">Hydrolase</keyword>
<organism evidence="10 11">
    <name type="scientific">Streptomyces dysideae</name>
    <dbReference type="NCBI Taxonomy" id="909626"/>
    <lineage>
        <taxon>Bacteria</taxon>
        <taxon>Bacillati</taxon>
        <taxon>Actinomycetota</taxon>
        <taxon>Actinomycetes</taxon>
        <taxon>Kitasatosporales</taxon>
        <taxon>Streptomycetaceae</taxon>
        <taxon>Streptomyces</taxon>
    </lineage>
</organism>
<dbReference type="GO" id="GO:0004565">
    <property type="term" value="F:beta-galactosidase activity"/>
    <property type="evidence" value="ECO:0007669"/>
    <property type="project" value="UniProtKB-EC"/>
</dbReference>
<dbReference type="InterPro" id="IPR013738">
    <property type="entry name" value="Beta_galactosidase_Trimer"/>
</dbReference>
<evidence type="ECO:0000256" key="2">
    <source>
        <dbReference type="ARBA" id="ARBA00005940"/>
    </source>
</evidence>
<dbReference type="Gene3D" id="2.60.40.1180">
    <property type="entry name" value="Golgi alpha-mannosidase II"/>
    <property type="match status" value="1"/>
</dbReference>
<evidence type="ECO:0000256" key="5">
    <source>
        <dbReference type="ARBA" id="ARBA00022801"/>
    </source>
</evidence>
<dbReference type="InterPro" id="IPR029062">
    <property type="entry name" value="Class_I_gatase-like"/>
</dbReference>
<dbReference type="InterPro" id="IPR017853">
    <property type="entry name" value="GH"/>
</dbReference>
<dbReference type="SUPFAM" id="SSF52317">
    <property type="entry name" value="Class I glutamine amidotransferase-like"/>
    <property type="match status" value="1"/>
</dbReference>
<evidence type="ECO:0000259" key="8">
    <source>
        <dbReference type="Pfam" id="PF02449"/>
    </source>
</evidence>
<feature type="domain" description="Glycoside hydrolase family 42 N-terminal" evidence="8">
    <location>
        <begin position="14"/>
        <end position="391"/>
    </location>
</feature>
<dbReference type="PANTHER" id="PTHR36447:SF2">
    <property type="entry name" value="BETA-GALACTOSIDASE YESZ"/>
    <property type="match status" value="1"/>
</dbReference>
<accession>A0A124IEF7</accession>
<keyword evidence="7" id="KW-0326">Glycosidase</keyword>
<dbReference type="Proteomes" id="UP000053260">
    <property type="component" value="Unassembled WGS sequence"/>
</dbReference>
<evidence type="ECO:0000256" key="7">
    <source>
        <dbReference type="ARBA" id="ARBA00023295"/>
    </source>
</evidence>
<evidence type="ECO:0000256" key="1">
    <source>
        <dbReference type="ARBA" id="ARBA00001412"/>
    </source>
</evidence>
<reference evidence="10 11" key="1">
    <citation type="submission" date="2015-10" db="EMBL/GenBank/DDBJ databases">
        <title>Draft genome sequence of Streptomyces sp. RV15, isolated from a marine sponge.</title>
        <authorList>
            <person name="Ruckert C."/>
            <person name="Abdelmohsen U.R."/>
            <person name="Winkler A."/>
            <person name="Hentschel U."/>
            <person name="Kalinowski J."/>
            <person name="Kampfer P."/>
            <person name="Glaeser S."/>
        </authorList>
    </citation>
    <scope>NUCLEOTIDE SEQUENCE [LARGE SCALE GENOMIC DNA]</scope>
    <source>
        <strain evidence="10 11">RV15</strain>
    </source>
</reference>
<dbReference type="SUPFAM" id="SSF51445">
    <property type="entry name" value="(Trans)glycosidases"/>
    <property type="match status" value="1"/>
</dbReference>
<dbReference type="CDD" id="cd03143">
    <property type="entry name" value="A4_beta-galactosidase_middle_domain"/>
    <property type="match status" value="1"/>
</dbReference>
<keyword evidence="11" id="KW-1185">Reference proteome</keyword>
<dbReference type="GO" id="GO:0009341">
    <property type="term" value="C:beta-galactosidase complex"/>
    <property type="evidence" value="ECO:0007669"/>
    <property type="project" value="InterPro"/>
</dbReference>
<evidence type="ECO:0000259" key="9">
    <source>
        <dbReference type="Pfam" id="PF08532"/>
    </source>
</evidence>
<comment type="similarity">
    <text evidence="2">Belongs to the glycosyl hydrolase 42 family.</text>
</comment>
<dbReference type="Gene3D" id="3.40.50.880">
    <property type="match status" value="1"/>
</dbReference>
<dbReference type="OrthoDB" id="9800974at2"/>
<dbReference type="EC" id="3.2.1.23" evidence="3"/>
<comment type="catalytic activity">
    <reaction evidence="1">
        <text>Hydrolysis of terminal non-reducing beta-D-galactose residues in beta-D-galactosides.</text>
        <dbReference type="EC" id="3.2.1.23"/>
    </reaction>
</comment>
<gene>
    <name evidence="10" type="ORF">AQJ91_27445</name>
</gene>
<evidence type="ECO:0000256" key="6">
    <source>
        <dbReference type="ARBA" id="ARBA00022833"/>
    </source>
</evidence>
<dbReference type="RefSeq" id="WP_067026815.1">
    <property type="nucleotide sequence ID" value="NZ_KQ949093.1"/>
</dbReference>
<comment type="caution">
    <text evidence="10">The sequence shown here is derived from an EMBL/GenBank/DDBJ whole genome shotgun (WGS) entry which is preliminary data.</text>
</comment>
<dbReference type="Pfam" id="PF02449">
    <property type="entry name" value="Glyco_hydro_42"/>
    <property type="match status" value="1"/>
</dbReference>
<name>A0A124IEF7_9ACTN</name>
<dbReference type="STRING" id="909626.AQJ91_27445"/>
<evidence type="ECO:0000313" key="10">
    <source>
        <dbReference type="EMBL" id="KUO18125.1"/>
    </source>
</evidence>
<dbReference type="Pfam" id="PF08532">
    <property type="entry name" value="Glyco_hydro_42M"/>
    <property type="match status" value="1"/>
</dbReference>
<protein>
    <recommendedName>
        <fullName evidence="3">beta-galactosidase</fullName>
        <ecNumber evidence="3">3.2.1.23</ecNumber>
    </recommendedName>
</protein>
<dbReference type="GO" id="GO:0005975">
    <property type="term" value="P:carbohydrate metabolic process"/>
    <property type="evidence" value="ECO:0007669"/>
    <property type="project" value="InterPro"/>
</dbReference>
<keyword evidence="4" id="KW-0479">Metal-binding</keyword>
<dbReference type="GO" id="GO:0046872">
    <property type="term" value="F:metal ion binding"/>
    <property type="evidence" value="ECO:0007669"/>
    <property type="project" value="UniProtKB-KW"/>
</dbReference>
<feature type="domain" description="Beta-galactosidase trimerisation" evidence="9">
    <location>
        <begin position="404"/>
        <end position="618"/>
    </location>
</feature>
<dbReference type="EMBL" id="LMXB01000068">
    <property type="protein sequence ID" value="KUO18125.1"/>
    <property type="molecule type" value="Genomic_DNA"/>
</dbReference>
<evidence type="ECO:0000313" key="11">
    <source>
        <dbReference type="Proteomes" id="UP000053260"/>
    </source>
</evidence>
<evidence type="ECO:0000256" key="3">
    <source>
        <dbReference type="ARBA" id="ARBA00012756"/>
    </source>
</evidence>